<evidence type="ECO:0000256" key="11">
    <source>
        <dbReference type="ARBA" id="ARBA00022881"/>
    </source>
</evidence>
<sequence length="1069" mass="117102">MIIRGAREHNLRDVSLDLPRDAMIVFTGLSGSGKSSLAFDTIFAEGQRRYVESLSSYARQFLGQMDKPDVDFIEGLSPAVSIDQKSTSRNPRSTVGTITEVYDYLRLLFARVGEPHCPKCGRPISRQTPQQIVDRVLAMDEGTRFQVLAPVVRGRKGEYVDLFAELQAKGYARVRIDGVVYPLTEPPKLKKQEKHTIEVVVDRLTVKASAKQRLTDSVETALRLAAGVVLLDFVDLPEDDEHRERTFSEHLACPYDDLSFEAMEPRSFSFNSPYGACPDCTGLGTKKEVDPELVVPDPERTLREGAIQPWAGGTTLEYFIRLLEALGDQEHFDIDTPWRALPSRAQKTILHGAEDQVHVRYRNKYGRERSYYTGFEGVVQWIERRHSDTESDWSRDKYEGYMRDVPCPTCGGARLKPEVLAVTIDGRSIAEVCGLSVGECADLLGAMTLNDRQKMIAERVLKEINARLRFLVDVGLDYLSLDRPAGTLSGGEAQRIRLATQIGSGLVGVLYVLDEPSIGLHQRDNHRLIETLVRLKNLGNTLIVVEHDEDTIRTADWVVDIGPGAGEHGGRIVHSGSVDGLLKNKESLTGAYLSGRRQIPTPGVRRMQIPGRELVVQGAREHNLKNLTVSFPLGQFVAVTGVSGSGKSTLVNDILYAVLANQINGARMVPGRHTRVTGIDEVDKVVGVDQSPIGRTPRSNPATYTGVFDHVRKLFAETTEAKVRGYGPGRFSFNVKGGRCENCAGDGTIKIEMNFLPDVYVPCEVCKGARYNRETLEVHYKGRTISEVLEMPIEEASTFFEAIPAIHRHLKTLVDVGLGYVRLGQPAPTLSGGEAQRVKLASELQKRSTGRTVYVLDEPTTGLHFEDIRKLLRVLESLVDKGNTVIVIEHNLDLIKTADWLIEMGPDGGHKGGTVVATGTPEEIAEVAESATGYFLRHVLGLEGEAAGAAAATSRAAIANGNGRAGSGTAAKRAAPAKRGAEAPAAPASKGAKATKATKATSSARTAKAAPPRRRRRPPRPRHRAPRPSRAADVASRRVTAPFRSSLRLSANLRRRPCIEGRGFLRGGC</sequence>
<dbReference type="InterPro" id="IPR003593">
    <property type="entry name" value="AAA+_ATPase"/>
</dbReference>
<comment type="caution">
    <text evidence="18">Lacks conserved residue(s) required for the propagation of feature annotation.</text>
</comment>
<keyword evidence="5 18" id="KW-0547">Nucleotide-binding</keyword>
<keyword evidence="6 18" id="KW-0227">DNA damage</keyword>
<keyword evidence="4 18" id="KW-0677">Repeat</keyword>
<keyword evidence="14 18" id="KW-0742">SOS response</keyword>
<dbReference type="HAMAP" id="MF_00205">
    <property type="entry name" value="UvrA"/>
    <property type="match status" value="1"/>
</dbReference>
<evidence type="ECO:0000259" key="20">
    <source>
        <dbReference type="PROSITE" id="PS50893"/>
    </source>
</evidence>
<organism evidence="21 22">
    <name type="scientific">Phytohabitans flavus</name>
    <dbReference type="NCBI Taxonomy" id="1076124"/>
    <lineage>
        <taxon>Bacteria</taxon>
        <taxon>Bacillati</taxon>
        <taxon>Actinomycetota</taxon>
        <taxon>Actinomycetes</taxon>
        <taxon>Micromonosporales</taxon>
        <taxon>Micromonosporaceae</taxon>
    </lineage>
</organism>
<dbReference type="FunFam" id="1.20.1580.10:FF:000002">
    <property type="entry name" value="UvrABC system protein A"/>
    <property type="match status" value="1"/>
</dbReference>
<keyword evidence="8 18" id="KW-0863">Zinc-finger</keyword>
<dbReference type="AlphaFoldDB" id="A0A6F8XXN0"/>
<evidence type="ECO:0000256" key="17">
    <source>
        <dbReference type="ARBA" id="ARBA00042156"/>
    </source>
</evidence>
<dbReference type="Pfam" id="PF17760">
    <property type="entry name" value="UvrA_inter"/>
    <property type="match status" value="1"/>
</dbReference>
<dbReference type="InterPro" id="IPR041552">
    <property type="entry name" value="UvrA_DNA-bd"/>
</dbReference>
<evidence type="ECO:0000256" key="6">
    <source>
        <dbReference type="ARBA" id="ARBA00022763"/>
    </source>
</evidence>
<dbReference type="InterPro" id="IPR041102">
    <property type="entry name" value="UvrA_inter"/>
</dbReference>
<evidence type="ECO:0000256" key="12">
    <source>
        <dbReference type="ARBA" id="ARBA00023125"/>
    </source>
</evidence>
<comment type="subunit">
    <text evidence="18">Forms a heterotetramer with UvrB during the search for lesions.</text>
</comment>
<feature type="compositionally biased region" description="Low complexity" evidence="19">
    <location>
        <begin position="960"/>
        <end position="1010"/>
    </location>
</feature>
<dbReference type="InterPro" id="IPR003439">
    <property type="entry name" value="ABC_transporter-like_ATP-bd"/>
</dbReference>
<evidence type="ECO:0000313" key="22">
    <source>
        <dbReference type="Proteomes" id="UP000502508"/>
    </source>
</evidence>
<dbReference type="SUPFAM" id="SSF52540">
    <property type="entry name" value="P-loop containing nucleoside triphosphate hydrolases"/>
    <property type="match status" value="2"/>
</dbReference>
<evidence type="ECO:0000256" key="9">
    <source>
        <dbReference type="ARBA" id="ARBA00022833"/>
    </source>
</evidence>
<reference evidence="21 22" key="2">
    <citation type="submission" date="2020-03" db="EMBL/GenBank/DDBJ databases">
        <authorList>
            <person name="Ichikawa N."/>
            <person name="Kimura A."/>
            <person name="Kitahashi Y."/>
            <person name="Uohara A."/>
        </authorList>
    </citation>
    <scope>NUCLEOTIDE SEQUENCE [LARGE SCALE GENOMIC DNA]</scope>
    <source>
        <strain evidence="21 22">NBRC 107702</strain>
    </source>
</reference>
<dbReference type="KEGG" id="pfla:Pflav_050060"/>
<keyword evidence="2 18" id="KW-0963">Cytoplasm</keyword>
<dbReference type="InterPro" id="IPR004602">
    <property type="entry name" value="UvrA"/>
</dbReference>
<dbReference type="SMART" id="SM00382">
    <property type="entry name" value="AAA"/>
    <property type="match status" value="1"/>
</dbReference>
<dbReference type="GO" id="GO:0009381">
    <property type="term" value="F:excinuclease ABC activity"/>
    <property type="evidence" value="ECO:0007669"/>
    <property type="project" value="UniProtKB-UniRule"/>
</dbReference>
<dbReference type="Gene3D" id="1.20.1580.10">
    <property type="entry name" value="ABC transporter ATPase like domain"/>
    <property type="match status" value="2"/>
</dbReference>
<dbReference type="GO" id="GO:0005737">
    <property type="term" value="C:cytoplasm"/>
    <property type="evidence" value="ECO:0007669"/>
    <property type="project" value="UniProtKB-SubCell"/>
</dbReference>
<feature type="binding site" evidence="18">
    <location>
        <begin position="28"/>
        <end position="35"/>
    </location>
    <ligand>
        <name>ATP</name>
        <dbReference type="ChEBI" id="CHEBI:30616"/>
    </ligand>
</feature>
<evidence type="ECO:0000256" key="5">
    <source>
        <dbReference type="ARBA" id="ARBA00022741"/>
    </source>
</evidence>
<dbReference type="CDD" id="cd03270">
    <property type="entry name" value="ABC_UvrA_I"/>
    <property type="match status" value="1"/>
</dbReference>
<accession>A0A6F8XXN0</accession>
<dbReference type="FunFam" id="1.20.1580.10:FF:000001">
    <property type="entry name" value="UvrABC system protein A"/>
    <property type="match status" value="2"/>
</dbReference>
<dbReference type="PANTHER" id="PTHR43152:SF3">
    <property type="entry name" value="UVRABC SYSTEM PROTEIN A"/>
    <property type="match status" value="1"/>
</dbReference>
<evidence type="ECO:0000256" key="19">
    <source>
        <dbReference type="SAM" id="MobiDB-lite"/>
    </source>
</evidence>
<name>A0A6F8XXN0_9ACTN</name>
<evidence type="ECO:0000256" key="8">
    <source>
        <dbReference type="ARBA" id="ARBA00022771"/>
    </source>
</evidence>
<dbReference type="Pfam" id="PF17755">
    <property type="entry name" value="UvrA_DNA-bind"/>
    <property type="match status" value="1"/>
</dbReference>
<feature type="zinc finger region" description="C4-type" evidence="18">
    <location>
        <begin position="740"/>
        <end position="766"/>
    </location>
</feature>
<dbReference type="Proteomes" id="UP000502508">
    <property type="component" value="Chromosome"/>
</dbReference>
<keyword evidence="7 18" id="KW-0228">DNA excision</keyword>
<dbReference type="CDD" id="cd03271">
    <property type="entry name" value="ABC_UvrA_II"/>
    <property type="match status" value="1"/>
</dbReference>
<dbReference type="NCBIfam" id="TIGR00630">
    <property type="entry name" value="uvra"/>
    <property type="match status" value="1"/>
</dbReference>
<keyword evidence="3 18" id="KW-0479">Metal-binding</keyword>
<dbReference type="PANTHER" id="PTHR43152">
    <property type="entry name" value="UVRABC SYSTEM PROTEIN A"/>
    <property type="match status" value="1"/>
</dbReference>
<keyword evidence="11 18" id="KW-0267">Excision nuclease</keyword>
<feature type="binding site" evidence="18">
    <location>
        <begin position="641"/>
        <end position="648"/>
    </location>
    <ligand>
        <name>ATP</name>
        <dbReference type="ChEBI" id="CHEBI:30616"/>
    </ligand>
</feature>
<evidence type="ECO:0000256" key="14">
    <source>
        <dbReference type="ARBA" id="ARBA00023236"/>
    </source>
</evidence>
<reference evidence="21 22" key="1">
    <citation type="submission" date="2020-03" db="EMBL/GenBank/DDBJ databases">
        <title>Whole genome shotgun sequence of Phytohabitans flavus NBRC 107702.</title>
        <authorList>
            <person name="Komaki H."/>
            <person name="Tamura T."/>
        </authorList>
    </citation>
    <scope>NUCLEOTIDE SEQUENCE [LARGE SCALE GENOMIC DNA]</scope>
    <source>
        <strain evidence="21 22">NBRC 107702</strain>
    </source>
</reference>
<dbReference type="GO" id="GO:0003677">
    <property type="term" value="F:DNA binding"/>
    <property type="evidence" value="ECO:0007669"/>
    <property type="project" value="UniProtKB-UniRule"/>
</dbReference>
<comment type="similarity">
    <text evidence="15 18">Belongs to the ABC transporter superfamily. UvrA family.</text>
</comment>
<dbReference type="InterPro" id="IPR027417">
    <property type="entry name" value="P-loop_NTPase"/>
</dbReference>
<dbReference type="GO" id="GO:0006289">
    <property type="term" value="P:nucleotide-excision repair"/>
    <property type="evidence" value="ECO:0007669"/>
    <property type="project" value="UniProtKB-UniRule"/>
</dbReference>
<evidence type="ECO:0000256" key="7">
    <source>
        <dbReference type="ARBA" id="ARBA00022769"/>
    </source>
</evidence>
<dbReference type="GO" id="GO:0008270">
    <property type="term" value="F:zinc ion binding"/>
    <property type="evidence" value="ECO:0007669"/>
    <property type="project" value="UniProtKB-UniRule"/>
</dbReference>
<keyword evidence="9 18" id="KW-0862">Zinc</keyword>
<feature type="compositionally biased region" description="Basic residues" evidence="19">
    <location>
        <begin position="1011"/>
        <end position="1027"/>
    </location>
</feature>
<dbReference type="Gene3D" id="3.40.50.300">
    <property type="entry name" value="P-loop containing nucleotide triphosphate hydrolases"/>
    <property type="match status" value="2"/>
</dbReference>
<dbReference type="EMBL" id="AP022870">
    <property type="protein sequence ID" value="BCB78596.1"/>
    <property type="molecule type" value="Genomic_DNA"/>
</dbReference>
<evidence type="ECO:0000313" key="21">
    <source>
        <dbReference type="EMBL" id="BCB78596.1"/>
    </source>
</evidence>
<evidence type="ECO:0000256" key="4">
    <source>
        <dbReference type="ARBA" id="ARBA00022737"/>
    </source>
</evidence>
<evidence type="ECO:0000256" key="15">
    <source>
        <dbReference type="ARBA" id="ARBA00038000"/>
    </source>
</evidence>
<evidence type="ECO:0000256" key="2">
    <source>
        <dbReference type="ARBA" id="ARBA00022490"/>
    </source>
</evidence>
<evidence type="ECO:0000256" key="18">
    <source>
        <dbReference type="HAMAP-Rule" id="MF_00205"/>
    </source>
</evidence>
<evidence type="ECO:0000256" key="10">
    <source>
        <dbReference type="ARBA" id="ARBA00022840"/>
    </source>
</evidence>
<evidence type="ECO:0000256" key="13">
    <source>
        <dbReference type="ARBA" id="ARBA00023204"/>
    </source>
</evidence>
<dbReference type="NCBIfam" id="NF001503">
    <property type="entry name" value="PRK00349.1"/>
    <property type="match status" value="1"/>
</dbReference>
<evidence type="ECO:0000256" key="1">
    <source>
        <dbReference type="ARBA" id="ARBA00004496"/>
    </source>
</evidence>
<keyword evidence="22" id="KW-1185">Reference proteome</keyword>
<dbReference type="InterPro" id="IPR013815">
    <property type="entry name" value="ATP_grasp_subdomain_1"/>
</dbReference>
<gene>
    <name evidence="21" type="primary">uvrA_2</name>
    <name evidence="18" type="synonym">uvrA</name>
    <name evidence="21" type="ORF">Pflav_050060</name>
</gene>
<evidence type="ECO:0000256" key="16">
    <source>
        <dbReference type="ARBA" id="ARBA00039316"/>
    </source>
</evidence>
<keyword evidence="12 18" id="KW-0238">DNA-binding</keyword>
<proteinExistence type="inferred from homology"/>
<comment type="subcellular location">
    <subcellularLocation>
        <location evidence="1 18">Cytoplasm</location>
    </subcellularLocation>
</comment>
<feature type="domain" description="ABC transporter" evidence="20">
    <location>
        <begin position="604"/>
        <end position="931"/>
    </location>
</feature>
<dbReference type="GO" id="GO:0005524">
    <property type="term" value="F:ATP binding"/>
    <property type="evidence" value="ECO:0007669"/>
    <property type="project" value="UniProtKB-UniRule"/>
</dbReference>
<dbReference type="GO" id="GO:0009380">
    <property type="term" value="C:excinuclease repair complex"/>
    <property type="evidence" value="ECO:0007669"/>
    <property type="project" value="InterPro"/>
</dbReference>
<protein>
    <recommendedName>
        <fullName evidence="16 18">UvrABC system protein A</fullName>
        <shortName evidence="18">UvrA protein</shortName>
    </recommendedName>
    <alternativeName>
        <fullName evidence="17 18">Excinuclease ABC subunit A</fullName>
    </alternativeName>
</protein>
<dbReference type="PROSITE" id="PS50893">
    <property type="entry name" value="ABC_TRANSPORTER_2"/>
    <property type="match status" value="1"/>
</dbReference>
<dbReference type="Gene3D" id="3.30.1490.20">
    <property type="entry name" value="ATP-grasp fold, A domain"/>
    <property type="match status" value="1"/>
</dbReference>
<comment type="function">
    <text evidence="18">The UvrABC repair system catalyzes the recognition and processing of DNA lesions. UvrA is an ATPase and a DNA-binding protein. A damage recognition complex composed of 2 UvrA and 2 UvrB subunits scans DNA for abnormalities. When the presence of a lesion has been verified by UvrB, the UvrA molecules dissociate.</text>
</comment>
<dbReference type="InterPro" id="IPR017871">
    <property type="entry name" value="ABC_transporter-like_CS"/>
</dbReference>
<keyword evidence="10 18" id="KW-0067">ATP-binding</keyword>
<dbReference type="GO" id="GO:0009432">
    <property type="term" value="P:SOS response"/>
    <property type="evidence" value="ECO:0007669"/>
    <property type="project" value="UniProtKB-UniRule"/>
</dbReference>
<dbReference type="Gene3D" id="1.10.8.280">
    <property type="entry name" value="ABC transporter ATPase domain-like"/>
    <property type="match status" value="1"/>
</dbReference>
<feature type="region of interest" description="Disordered" evidence="19">
    <location>
        <begin position="960"/>
        <end position="1039"/>
    </location>
</feature>
<dbReference type="GO" id="GO:0016887">
    <property type="term" value="F:ATP hydrolysis activity"/>
    <property type="evidence" value="ECO:0007669"/>
    <property type="project" value="InterPro"/>
</dbReference>
<keyword evidence="13 18" id="KW-0234">DNA repair</keyword>
<evidence type="ECO:0000256" key="3">
    <source>
        <dbReference type="ARBA" id="ARBA00022723"/>
    </source>
</evidence>
<dbReference type="PROSITE" id="PS00211">
    <property type="entry name" value="ABC_TRANSPORTER_1"/>
    <property type="match status" value="2"/>
</dbReference>